<dbReference type="SUPFAM" id="SSF103481">
    <property type="entry name" value="Multidrug resistance efflux transporter EmrE"/>
    <property type="match status" value="2"/>
</dbReference>
<feature type="transmembrane region" description="Helical" evidence="1">
    <location>
        <begin position="189"/>
        <end position="212"/>
    </location>
</feature>
<dbReference type="InterPro" id="IPR037185">
    <property type="entry name" value="EmrE-like"/>
</dbReference>
<dbReference type="Proteomes" id="UP000630805">
    <property type="component" value="Unassembled WGS sequence"/>
</dbReference>
<feature type="transmembrane region" description="Helical" evidence="1">
    <location>
        <begin position="232"/>
        <end position="250"/>
    </location>
</feature>
<evidence type="ECO:0000256" key="1">
    <source>
        <dbReference type="SAM" id="Phobius"/>
    </source>
</evidence>
<dbReference type="EMBL" id="JABXWT010000017">
    <property type="protein sequence ID" value="NVO58077.1"/>
    <property type="molecule type" value="Genomic_DNA"/>
</dbReference>
<comment type="caution">
    <text evidence="3">The sequence shown here is derived from an EMBL/GenBank/DDBJ whole genome shotgun (WGS) entry which is preliminary data.</text>
</comment>
<evidence type="ECO:0000313" key="3">
    <source>
        <dbReference type="EMBL" id="NVO58077.1"/>
    </source>
</evidence>
<organism evidence="3 4">
    <name type="scientific">Ruegeria haliotis</name>
    <dbReference type="NCBI Taxonomy" id="2747601"/>
    <lineage>
        <taxon>Bacteria</taxon>
        <taxon>Pseudomonadati</taxon>
        <taxon>Pseudomonadota</taxon>
        <taxon>Alphaproteobacteria</taxon>
        <taxon>Rhodobacterales</taxon>
        <taxon>Roseobacteraceae</taxon>
        <taxon>Ruegeria</taxon>
    </lineage>
</organism>
<evidence type="ECO:0000259" key="2">
    <source>
        <dbReference type="Pfam" id="PF00892"/>
    </source>
</evidence>
<feature type="transmembrane region" description="Helical" evidence="1">
    <location>
        <begin position="45"/>
        <end position="68"/>
    </location>
</feature>
<feature type="transmembrane region" description="Helical" evidence="1">
    <location>
        <begin position="12"/>
        <end position="30"/>
    </location>
</feature>
<dbReference type="PANTHER" id="PTHR22911:SF135">
    <property type="entry name" value="BLR4310 PROTEIN"/>
    <property type="match status" value="1"/>
</dbReference>
<feature type="transmembrane region" description="Helical" evidence="1">
    <location>
        <begin position="80"/>
        <end position="101"/>
    </location>
</feature>
<dbReference type="Pfam" id="PF00892">
    <property type="entry name" value="EamA"/>
    <property type="match status" value="2"/>
</dbReference>
<dbReference type="InterPro" id="IPR000620">
    <property type="entry name" value="EamA_dom"/>
</dbReference>
<keyword evidence="1" id="KW-0812">Transmembrane</keyword>
<feature type="domain" description="EamA" evidence="2">
    <location>
        <begin position="18"/>
        <end position="147"/>
    </location>
</feature>
<gene>
    <name evidence="3" type="ORF">HW561_19985</name>
</gene>
<evidence type="ECO:0000313" key="4">
    <source>
        <dbReference type="Proteomes" id="UP000630805"/>
    </source>
</evidence>
<feature type="domain" description="EamA" evidence="2">
    <location>
        <begin position="158"/>
        <end position="299"/>
    </location>
</feature>
<keyword evidence="1" id="KW-0472">Membrane</keyword>
<feature type="transmembrane region" description="Helical" evidence="1">
    <location>
        <begin position="262"/>
        <end position="281"/>
    </location>
</feature>
<protein>
    <submittedName>
        <fullName evidence="3">DMT family transporter</fullName>
    </submittedName>
</protein>
<keyword evidence="4" id="KW-1185">Reference proteome</keyword>
<dbReference type="RefSeq" id="WP_176867119.1">
    <property type="nucleotide sequence ID" value="NZ_JABXWT010000017.1"/>
</dbReference>
<feature type="transmembrane region" description="Helical" evidence="1">
    <location>
        <begin position="107"/>
        <end position="126"/>
    </location>
</feature>
<name>A0ABX2PV79_9RHOB</name>
<feature type="transmembrane region" description="Helical" evidence="1">
    <location>
        <begin position="135"/>
        <end position="152"/>
    </location>
</feature>
<proteinExistence type="predicted"/>
<feature type="transmembrane region" description="Helical" evidence="1">
    <location>
        <begin position="287"/>
        <end position="305"/>
    </location>
</feature>
<dbReference type="PANTHER" id="PTHR22911">
    <property type="entry name" value="ACYL-MALONYL CONDENSING ENZYME-RELATED"/>
    <property type="match status" value="1"/>
</dbReference>
<keyword evidence="1" id="KW-1133">Transmembrane helix</keyword>
<reference evidence="3 4" key="1">
    <citation type="submission" date="2020-06" db="EMBL/GenBank/DDBJ databases">
        <authorList>
            <person name="Cao W.R."/>
        </authorList>
    </citation>
    <scope>NUCLEOTIDE SEQUENCE [LARGE SCALE GENOMIC DNA]</scope>
    <source>
        <strain evidence="3 4">B1Z28</strain>
    </source>
</reference>
<accession>A0ABX2PV79</accession>
<feature type="transmembrane region" description="Helical" evidence="1">
    <location>
        <begin position="158"/>
        <end position="177"/>
    </location>
</feature>
<sequence length="344" mass="37148">MTIAASFAPVQNPRAIEGIACVVAGMWLFVGQDMLIKELLGAQPLWMLIFTRACVSVAILGPLIACLGEKHRFFTALWPIHLVRAALFTSGFAMFYAAFPFMGLAEVSTIFFSAPLFTAVLAALFLGERMGRHRIGALAVGFLGMLTAMAPGHGSFQWVALLPLLCALFYATSMVLTRRVGDGESSLTMSLWTIGFSGLLIWPIGWLVNTLVPFGPEFHHLRLEFVMPDGAQLTKLTLLGLVGMGGYILVNRAYQVASASLIAPFDYSYLPFAAVAAYLFWGEVPELRTLAGMTLIVGAGLYLGYRELQAARRAKVPAPVAETVFATGFPAIAEDTEDSPARGL</sequence>